<dbReference type="EMBL" id="CAJVPT010004556">
    <property type="protein sequence ID" value="CAG8509409.1"/>
    <property type="molecule type" value="Genomic_DNA"/>
</dbReference>
<evidence type="ECO:0000313" key="1">
    <source>
        <dbReference type="EMBL" id="CAG8509409.1"/>
    </source>
</evidence>
<protein>
    <submittedName>
        <fullName evidence="1">15282_t:CDS:1</fullName>
    </submittedName>
</protein>
<dbReference type="Proteomes" id="UP000789525">
    <property type="component" value="Unassembled WGS sequence"/>
</dbReference>
<sequence>MTLDLYEILVIFVSINSLVLRGISMQHHFVQQLRWNNISNLGWSAILDGIFAHLTHFLWHCFGSHPKSSYDPRGGGPLRLYLITGRLC</sequence>
<proteinExistence type="predicted"/>
<keyword evidence="2" id="KW-1185">Reference proteome</keyword>
<organism evidence="1 2">
    <name type="scientific">Acaulospora colombiana</name>
    <dbReference type="NCBI Taxonomy" id="27376"/>
    <lineage>
        <taxon>Eukaryota</taxon>
        <taxon>Fungi</taxon>
        <taxon>Fungi incertae sedis</taxon>
        <taxon>Mucoromycota</taxon>
        <taxon>Glomeromycotina</taxon>
        <taxon>Glomeromycetes</taxon>
        <taxon>Diversisporales</taxon>
        <taxon>Acaulosporaceae</taxon>
        <taxon>Acaulospora</taxon>
    </lineage>
</organism>
<gene>
    <name evidence="1" type="ORF">ACOLOM_LOCUS3151</name>
</gene>
<evidence type="ECO:0000313" key="2">
    <source>
        <dbReference type="Proteomes" id="UP000789525"/>
    </source>
</evidence>
<comment type="caution">
    <text evidence="1">The sequence shown here is derived from an EMBL/GenBank/DDBJ whole genome shotgun (WGS) entry which is preliminary data.</text>
</comment>
<accession>A0ACA9L406</accession>
<name>A0ACA9L406_9GLOM</name>
<reference evidence="1" key="1">
    <citation type="submission" date="2021-06" db="EMBL/GenBank/DDBJ databases">
        <authorList>
            <person name="Kallberg Y."/>
            <person name="Tangrot J."/>
            <person name="Rosling A."/>
        </authorList>
    </citation>
    <scope>NUCLEOTIDE SEQUENCE</scope>
    <source>
        <strain evidence="1">CL356</strain>
    </source>
</reference>